<dbReference type="CDD" id="cd06225">
    <property type="entry name" value="HAMP"/>
    <property type="match status" value="1"/>
</dbReference>
<dbReference type="InterPro" id="IPR029016">
    <property type="entry name" value="GAF-like_dom_sf"/>
</dbReference>
<keyword evidence="1" id="KW-0812">Transmembrane</keyword>
<feature type="non-terminal residue" evidence="3">
    <location>
        <position position="240"/>
    </location>
</feature>
<evidence type="ECO:0000256" key="1">
    <source>
        <dbReference type="SAM" id="Phobius"/>
    </source>
</evidence>
<comment type="caution">
    <text evidence="3">The sequence shown here is derived from an EMBL/GenBank/DDBJ whole genome shotgun (WGS) entry which is preliminary data.</text>
</comment>
<dbReference type="Gene3D" id="6.10.340.10">
    <property type="match status" value="1"/>
</dbReference>
<dbReference type="InterPro" id="IPR003660">
    <property type="entry name" value="HAMP_dom"/>
</dbReference>
<evidence type="ECO:0000259" key="2">
    <source>
        <dbReference type="PROSITE" id="PS50885"/>
    </source>
</evidence>
<keyword evidence="1" id="KW-1133">Transmembrane helix</keyword>
<feature type="transmembrane region" description="Helical" evidence="1">
    <location>
        <begin position="50"/>
        <end position="74"/>
    </location>
</feature>
<protein>
    <recommendedName>
        <fullName evidence="2">HAMP domain-containing protein</fullName>
    </recommendedName>
</protein>
<feature type="transmembrane region" description="Helical" evidence="1">
    <location>
        <begin position="12"/>
        <end position="29"/>
    </location>
</feature>
<feature type="transmembrane region" description="Helical" evidence="1">
    <location>
        <begin position="86"/>
        <end position="104"/>
    </location>
</feature>
<dbReference type="SUPFAM" id="SSF55781">
    <property type="entry name" value="GAF domain-like"/>
    <property type="match status" value="1"/>
</dbReference>
<dbReference type="SMART" id="SM00304">
    <property type="entry name" value="HAMP"/>
    <property type="match status" value="1"/>
</dbReference>
<accession>X1N9N9</accession>
<feature type="domain" description="HAMP" evidence="2">
    <location>
        <begin position="106"/>
        <end position="158"/>
    </location>
</feature>
<keyword evidence="1" id="KW-0472">Membrane</keyword>
<dbReference type="GO" id="GO:0007165">
    <property type="term" value="P:signal transduction"/>
    <property type="evidence" value="ECO:0007669"/>
    <property type="project" value="InterPro"/>
</dbReference>
<proteinExistence type="predicted"/>
<dbReference type="Gene3D" id="3.30.450.40">
    <property type="match status" value="1"/>
</dbReference>
<reference evidence="3" key="1">
    <citation type="journal article" date="2014" name="Front. Microbiol.">
        <title>High frequency of phylogenetically diverse reductive dehalogenase-homologous genes in deep subseafloor sedimentary metagenomes.</title>
        <authorList>
            <person name="Kawai M."/>
            <person name="Futagami T."/>
            <person name="Toyoda A."/>
            <person name="Takaki Y."/>
            <person name="Nishi S."/>
            <person name="Hori S."/>
            <person name="Arai W."/>
            <person name="Tsubouchi T."/>
            <person name="Morono Y."/>
            <person name="Uchiyama I."/>
            <person name="Ito T."/>
            <person name="Fujiyama A."/>
            <person name="Inagaki F."/>
            <person name="Takami H."/>
        </authorList>
    </citation>
    <scope>NUCLEOTIDE SEQUENCE</scope>
    <source>
        <strain evidence="3">Expedition CK06-06</strain>
    </source>
</reference>
<organism evidence="3">
    <name type="scientific">marine sediment metagenome</name>
    <dbReference type="NCBI Taxonomy" id="412755"/>
    <lineage>
        <taxon>unclassified sequences</taxon>
        <taxon>metagenomes</taxon>
        <taxon>ecological metagenomes</taxon>
    </lineage>
</organism>
<dbReference type="AlphaFoldDB" id="X1N9N9"/>
<name>X1N9N9_9ZZZZ</name>
<dbReference type="GO" id="GO:0016020">
    <property type="term" value="C:membrane"/>
    <property type="evidence" value="ECO:0007669"/>
    <property type="project" value="InterPro"/>
</dbReference>
<gene>
    <name evidence="3" type="ORF">S06H3_35509</name>
</gene>
<dbReference type="PROSITE" id="PS50885">
    <property type="entry name" value="HAMP"/>
    <property type="match status" value="1"/>
</dbReference>
<dbReference type="EMBL" id="BARV01021424">
    <property type="protein sequence ID" value="GAI23540.1"/>
    <property type="molecule type" value="Genomic_DNA"/>
</dbReference>
<sequence>MGQPHFNFGVKAAVLLRSGYILCFLLVYIKNEIFEERMTKVAFESLNKQGILQNLVVAIILMAIIPLLLTIYIFHSEATGLLQKDNVQLTILLMVASACSGYILSRKTVISMIRLTKEARVTVQGNLRKQLKTQGKNEINELAQYFNQITGELQKSIEDLKTSKKVLQNVLLRIGNAMASSEKIDSILELTIETLTNALGAASGAIMLLKRETLHLMVSYGIDSHRHESIAIKQGSGIIG</sequence>
<evidence type="ECO:0000313" key="3">
    <source>
        <dbReference type="EMBL" id="GAI23540.1"/>
    </source>
</evidence>